<gene>
    <name evidence="2" type="ORF">BpHYR1_013604</name>
</gene>
<dbReference type="Proteomes" id="UP000276133">
    <property type="component" value="Unassembled WGS sequence"/>
</dbReference>
<feature type="transmembrane region" description="Helical" evidence="1">
    <location>
        <begin position="21"/>
        <end position="39"/>
    </location>
</feature>
<proteinExistence type="predicted"/>
<evidence type="ECO:0000313" key="2">
    <source>
        <dbReference type="EMBL" id="RNA24519.1"/>
    </source>
</evidence>
<evidence type="ECO:0000313" key="3">
    <source>
        <dbReference type="Proteomes" id="UP000276133"/>
    </source>
</evidence>
<organism evidence="2 3">
    <name type="scientific">Brachionus plicatilis</name>
    <name type="common">Marine rotifer</name>
    <name type="synonym">Brachionus muelleri</name>
    <dbReference type="NCBI Taxonomy" id="10195"/>
    <lineage>
        <taxon>Eukaryota</taxon>
        <taxon>Metazoa</taxon>
        <taxon>Spiralia</taxon>
        <taxon>Gnathifera</taxon>
        <taxon>Rotifera</taxon>
        <taxon>Eurotatoria</taxon>
        <taxon>Monogononta</taxon>
        <taxon>Pseudotrocha</taxon>
        <taxon>Ploima</taxon>
        <taxon>Brachionidae</taxon>
        <taxon>Brachionus</taxon>
    </lineage>
</organism>
<keyword evidence="1" id="KW-0812">Transmembrane</keyword>
<keyword evidence="1" id="KW-0472">Membrane</keyword>
<protein>
    <submittedName>
        <fullName evidence="2">Uncharacterized protein</fullName>
    </submittedName>
</protein>
<comment type="caution">
    <text evidence="2">The sequence shown here is derived from an EMBL/GenBank/DDBJ whole genome shotgun (WGS) entry which is preliminary data.</text>
</comment>
<reference evidence="2 3" key="1">
    <citation type="journal article" date="2018" name="Sci. Rep.">
        <title>Genomic signatures of local adaptation to the degree of environmental predictability in rotifers.</title>
        <authorList>
            <person name="Franch-Gras L."/>
            <person name="Hahn C."/>
            <person name="Garcia-Roger E.M."/>
            <person name="Carmona M.J."/>
            <person name="Serra M."/>
            <person name="Gomez A."/>
        </authorList>
    </citation>
    <scope>NUCLEOTIDE SEQUENCE [LARGE SCALE GENOMIC DNA]</scope>
    <source>
        <strain evidence="2">HYR1</strain>
    </source>
</reference>
<accession>A0A3M7RM25</accession>
<keyword evidence="3" id="KW-1185">Reference proteome</keyword>
<evidence type="ECO:0000256" key="1">
    <source>
        <dbReference type="SAM" id="Phobius"/>
    </source>
</evidence>
<dbReference type="AlphaFoldDB" id="A0A3M7RM25"/>
<keyword evidence="1" id="KW-1133">Transmembrane helix</keyword>
<dbReference type="EMBL" id="REGN01003104">
    <property type="protein sequence ID" value="RNA24519.1"/>
    <property type="molecule type" value="Genomic_DNA"/>
</dbReference>
<feature type="non-terminal residue" evidence="2">
    <location>
        <position position="103"/>
    </location>
</feature>
<sequence length="103" mass="12129">MEFFENQKKKLATKPMFELCFRFLPVNTILLAFLDLFYYDSPIHFARHQKFVLTEQNCVPTFIWTNLALAEKNFLPFQVLGTVQTAIDTAKNFFGREQDRLDG</sequence>
<name>A0A3M7RM25_BRAPC</name>